<evidence type="ECO:0000313" key="2">
    <source>
        <dbReference type="EMBL" id="KZX10799.1"/>
    </source>
</evidence>
<dbReference type="Pfam" id="PF00696">
    <property type="entry name" value="AA_kinase"/>
    <property type="match status" value="1"/>
</dbReference>
<dbReference type="EMBL" id="LWMV01000202">
    <property type="protein sequence ID" value="KZX10799.1"/>
    <property type="molecule type" value="Genomic_DNA"/>
</dbReference>
<keyword evidence="2" id="KW-0418">Kinase</keyword>
<comment type="caution">
    <text evidence="2">The sequence shown here is derived from an EMBL/GenBank/DDBJ whole genome shotgun (WGS) entry which is preliminary data.</text>
</comment>
<feature type="domain" description="Aspartate/glutamate/uridylate kinase" evidence="1">
    <location>
        <begin position="6"/>
        <end position="161"/>
    </location>
</feature>
<dbReference type="Proteomes" id="UP000077245">
    <property type="component" value="Unassembled WGS sequence"/>
</dbReference>
<dbReference type="InterPro" id="IPR036393">
    <property type="entry name" value="AceGlu_kinase-like_sf"/>
</dbReference>
<evidence type="ECO:0000259" key="1">
    <source>
        <dbReference type="Pfam" id="PF00696"/>
    </source>
</evidence>
<gene>
    <name evidence="2" type="primary">pyrH_2</name>
    <name evidence="2" type="ORF">MBCUR_16490</name>
</gene>
<dbReference type="InterPro" id="IPR011375">
    <property type="entry name" value="MfnE"/>
</dbReference>
<keyword evidence="2" id="KW-0808">Transferase</keyword>
<sequence>MVKSLKSTKILVIIGGGEFADLIRKYDDEIEFSNDINHETAIDSMDIMAKLLNDKIDFTKIVYTIEEAKKTSNDGFIPILIISKLLKENDPLKHSWEVTSDSIAAYIANLLKTKLLISTNVKGIYTRNPSHQDAIFIDEINAKNLLTFDESSIDLMLPKLLLRFGIDCFVVNGNYPMRVLSIINSDRNHNFQYTLIKGGD</sequence>
<reference evidence="2 3" key="1">
    <citation type="submission" date="2016-04" db="EMBL/GenBank/DDBJ databases">
        <title>Genome sequence of Methanobrevibacter curvatus DSM 11111.</title>
        <authorList>
            <person name="Poehlein A."/>
            <person name="Seedorf H."/>
            <person name="Daniel R."/>
        </authorList>
    </citation>
    <scope>NUCLEOTIDE SEQUENCE [LARGE SCALE GENOMIC DNA]</scope>
    <source>
        <strain evidence="2 3">DSM 11111</strain>
    </source>
</reference>
<proteinExistence type="predicted"/>
<dbReference type="Gene3D" id="3.40.1160.10">
    <property type="entry name" value="Acetylglutamate kinase-like"/>
    <property type="match status" value="1"/>
</dbReference>
<dbReference type="GO" id="GO:0016301">
    <property type="term" value="F:kinase activity"/>
    <property type="evidence" value="ECO:0007669"/>
    <property type="project" value="UniProtKB-KW"/>
</dbReference>
<dbReference type="STRING" id="49547.MBCUR_16490"/>
<name>A0A165ZJ70_9EURY</name>
<accession>A0A165ZJ70</accession>
<evidence type="ECO:0000313" key="3">
    <source>
        <dbReference type="Proteomes" id="UP000077245"/>
    </source>
</evidence>
<dbReference type="AlphaFoldDB" id="A0A165ZJ70"/>
<dbReference type="InterPro" id="IPR001048">
    <property type="entry name" value="Asp/Glu/Uridylate_kinase"/>
</dbReference>
<dbReference type="PIRSF" id="PIRSF004857">
    <property type="entry name" value="Kin_aa_kin"/>
    <property type="match status" value="1"/>
</dbReference>
<dbReference type="PATRIC" id="fig|49547.3.peg.1758"/>
<protein>
    <submittedName>
        <fullName evidence="2">Uridylate kinase</fullName>
    </submittedName>
</protein>
<keyword evidence="3" id="KW-1185">Reference proteome</keyword>
<organism evidence="2 3">
    <name type="scientific">Methanobrevibacter curvatus</name>
    <dbReference type="NCBI Taxonomy" id="49547"/>
    <lineage>
        <taxon>Archaea</taxon>
        <taxon>Methanobacteriati</taxon>
        <taxon>Methanobacteriota</taxon>
        <taxon>Methanomada group</taxon>
        <taxon>Methanobacteria</taxon>
        <taxon>Methanobacteriales</taxon>
        <taxon>Methanobacteriaceae</taxon>
        <taxon>Methanobrevibacter</taxon>
    </lineage>
</organism>
<dbReference type="SUPFAM" id="SSF53633">
    <property type="entry name" value="Carbamate kinase-like"/>
    <property type="match status" value="1"/>
</dbReference>